<proteinExistence type="predicted"/>
<keyword evidence="2" id="KW-1185">Reference proteome</keyword>
<evidence type="ECO:0000313" key="2">
    <source>
        <dbReference type="Proteomes" id="UP001443914"/>
    </source>
</evidence>
<evidence type="ECO:0000313" key="1">
    <source>
        <dbReference type="EMBL" id="KAK9723984.1"/>
    </source>
</evidence>
<reference evidence="1" key="1">
    <citation type="submission" date="2024-03" db="EMBL/GenBank/DDBJ databases">
        <title>WGS assembly of Saponaria officinalis var. Norfolk2.</title>
        <authorList>
            <person name="Jenkins J."/>
            <person name="Shu S."/>
            <person name="Grimwood J."/>
            <person name="Barry K."/>
            <person name="Goodstein D."/>
            <person name="Schmutz J."/>
            <person name="Leebens-Mack J."/>
            <person name="Osbourn A."/>
        </authorList>
    </citation>
    <scope>NUCLEOTIDE SEQUENCE [LARGE SCALE GENOMIC DNA]</scope>
    <source>
        <strain evidence="1">JIC</strain>
    </source>
</reference>
<gene>
    <name evidence="1" type="ORF">RND81_05G039000</name>
</gene>
<dbReference type="AlphaFoldDB" id="A0AAW1KV98"/>
<dbReference type="EMBL" id="JBDFQZ010000005">
    <property type="protein sequence ID" value="KAK9723984.1"/>
    <property type="molecule type" value="Genomic_DNA"/>
</dbReference>
<comment type="caution">
    <text evidence="1">The sequence shown here is derived from an EMBL/GenBank/DDBJ whole genome shotgun (WGS) entry which is preliminary data.</text>
</comment>
<protein>
    <submittedName>
        <fullName evidence="1">Uncharacterized protein</fullName>
    </submittedName>
</protein>
<sequence>MRKNLSWQHQKPAKKYRETGFEEALIEAKKIVVAMDIEPIFYVKKKRLIKKRTHFDEETRQDNNKSVVLNEEEKFRIDYFINIMDQKLVSFQTSLKESCINLEDSLKHGARSDIDGNDLFFEIKVFRETLPKGIKKTAEIIEFLKRLKDCYPNI</sequence>
<name>A0AAW1KV98_SAPOF</name>
<organism evidence="1 2">
    <name type="scientific">Saponaria officinalis</name>
    <name type="common">Common soapwort</name>
    <name type="synonym">Lychnis saponaria</name>
    <dbReference type="NCBI Taxonomy" id="3572"/>
    <lineage>
        <taxon>Eukaryota</taxon>
        <taxon>Viridiplantae</taxon>
        <taxon>Streptophyta</taxon>
        <taxon>Embryophyta</taxon>
        <taxon>Tracheophyta</taxon>
        <taxon>Spermatophyta</taxon>
        <taxon>Magnoliopsida</taxon>
        <taxon>eudicotyledons</taxon>
        <taxon>Gunneridae</taxon>
        <taxon>Pentapetalae</taxon>
        <taxon>Caryophyllales</taxon>
        <taxon>Caryophyllaceae</taxon>
        <taxon>Caryophylleae</taxon>
        <taxon>Saponaria</taxon>
    </lineage>
</organism>
<dbReference type="Proteomes" id="UP001443914">
    <property type="component" value="Unassembled WGS sequence"/>
</dbReference>
<accession>A0AAW1KV98</accession>